<dbReference type="EMBL" id="JAACJL010000017">
    <property type="protein sequence ID" value="KAF4618502.1"/>
    <property type="molecule type" value="Genomic_DNA"/>
</dbReference>
<proteinExistence type="predicted"/>
<dbReference type="InterPro" id="IPR027417">
    <property type="entry name" value="P-loop_NTPase"/>
</dbReference>
<dbReference type="Pfam" id="PF24883">
    <property type="entry name" value="NPHP3_N"/>
    <property type="match status" value="1"/>
</dbReference>
<dbReference type="Proteomes" id="UP000521872">
    <property type="component" value="Unassembled WGS sequence"/>
</dbReference>
<comment type="caution">
    <text evidence="3">The sequence shown here is derived from an EMBL/GenBank/DDBJ whole genome shotgun (WGS) entry which is preliminary data.</text>
</comment>
<organism evidence="3 4">
    <name type="scientific">Agrocybe pediades</name>
    <dbReference type="NCBI Taxonomy" id="84607"/>
    <lineage>
        <taxon>Eukaryota</taxon>
        <taxon>Fungi</taxon>
        <taxon>Dikarya</taxon>
        <taxon>Basidiomycota</taxon>
        <taxon>Agaricomycotina</taxon>
        <taxon>Agaricomycetes</taxon>
        <taxon>Agaricomycetidae</taxon>
        <taxon>Agaricales</taxon>
        <taxon>Agaricineae</taxon>
        <taxon>Strophariaceae</taxon>
        <taxon>Agrocybe</taxon>
    </lineage>
</organism>
<reference evidence="3 4" key="1">
    <citation type="submission" date="2019-12" db="EMBL/GenBank/DDBJ databases">
        <authorList>
            <person name="Floudas D."/>
            <person name="Bentzer J."/>
            <person name="Ahren D."/>
            <person name="Johansson T."/>
            <person name="Persson P."/>
            <person name="Tunlid A."/>
        </authorList>
    </citation>
    <scope>NUCLEOTIDE SEQUENCE [LARGE SCALE GENOMIC DNA]</scope>
    <source>
        <strain evidence="3 4">CBS 102.39</strain>
    </source>
</reference>
<evidence type="ECO:0000313" key="4">
    <source>
        <dbReference type="Proteomes" id="UP000521872"/>
    </source>
</evidence>
<dbReference type="PANTHER" id="PTHR10039:SF17">
    <property type="entry name" value="FUNGAL STAND N-TERMINAL GOODBYE DOMAIN-CONTAINING PROTEIN-RELATED"/>
    <property type="match status" value="1"/>
</dbReference>
<protein>
    <recommendedName>
        <fullName evidence="2">Nephrocystin 3-like N-terminal domain-containing protein</fullName>
    </recommendedName>
</protein>
<accession>A0A8H4QY91</accession>
<dbReference type="AlphaFoldDB" id="A0A8H4QY91"/>
<evidence type="ECO:0000313" key="3">
    <source>
        <dbReference type="EMBL" id="KAF4618502.1"/>
    </source>
</evidence>
<gene>
    <name evidence="3" type="ORF">D9613_009783</name>
</gene>
<keyword evidence="4" id="KW-1185">Reference proteome</keyword>
<evidence type="ECO:0000259" key="2">
    <source>
        <dbReference type="Pfam" id="PF24883"/>
    </source>
</evidence>
<dbReference type="InterPro" id="IPR056884">
    <property type="entry name" value="NPHP3-like_N"/>
</dbReference>
<keyword evidence="1" id="KW-0677">Repeat</keyword>
<name>A0A8H4QY91_9AGAR</name>
<sequence length="600" mass="67732">MSQPGPHANPKFLQIERSIVAGGTFTQHIDNRHYTLRSGENVGYAILRENVATAAMHDSIHVVDPPKCHPNTRVAIIQSVIDWTKGVLDEEINRKPIIWLNGAAGAGKSAIARSVAERCFEEGLLLGSFFFAAADPTRNHVRGLVATICYQMCKTLPGFCDIVSPLIANDPLIFSSSITTQLITLIFDPLCRLILSDHSGPTKFPRLIIIDGLDECSESMDQKNLLLALQEATRSTTLIRFFVCSRPENHINAAFCLPPMANIFYKIFLDEDHSGWVDIWHYLEDKFAEIKEGHVFKHTLPAAWPTFGMVNDLVSKSSGQFIYASTVIKYIESPRHRPNQRLEAIFNLQEPAFKDLPFTQLDALYRHVISKAENLPKVLDILAFPALYGNPSAESIEVILQLQEGDVEIMLADLQSIVRVGVWPIPHGIQVWFLHKSLTDFLSDRQRAGELYQDLLAARLQHIARIISIFSVGSRAQRVDLQGPLKNTTHLSRDILQAAQQFPMFKFIKCPLLVDNGRGPQSDWFDSVFLMDYIEYLCGIKNVSEATNLVYMEQMSQYCKGVLSALEDDFSDIVPKQNSSLATPRHIRKRYALYPQHQWF</sequence>
<dbReference type="SUPFAM" id="SSF52540">
    <property type="entry name" value="P-loop containing nucleoside triphosphate hydrolases"/>
    <property type="match status" value="1"/>
</dbReference>
<evidence type="ECO:0000256" key="1">
    <source>
        <dbReference type="ARBA" id="ARBA00022737"/>
    </source>
</evidence>
<feature type="domain" description="Nephrocystin 3-like N-terminal" evidence="2">
    <location>
        <begin position="93"/>
        <end position="246"/>
    </location>
</feature>
<dbReference type="Gene3D" id="3.40.50.300">
    <property type="entry name" value="P-loop containing nucleotide triphosphate hydrolases"/>
    <property type="match status" value="1"/>
</dbReference>
<dbReference type="PANTHER" id="PTHR10039">
    <property type="entry name" value="AMELOGENIN"/>
    <property type="match status" value="1"/>
</dbReference>